<accession>A0A0C9T9R6</accession>
<feature type="signal peptide" evidence="1">
    <location>
        <begin position="1"/>
        <end position="22"/>
    </location>
</feature>
<reference evidence="3" key="2">
    <citation type="submission" date="2015-01" db="EMBL/GenBank/DDBJ databases">
        <title>Evolutionary Origins and Diversification of the Mycorrhizal Mutualists.</title>
        <authorList>
            <consortium name="DOE Joint Genome Institute"/>
            <consortium name="Mycorrhizal Genomics Consortium"/>
            <person name="Kohler A."/>
            <person name="Kuo A."/>
            <person name="Nagy L.G."/>
            <person name="Floudas D."/>
            <person name="Copeland A."/>
            <person name="Barry K.W."/>
            <person name="Cichocki N."/>
            <person name="Veneault-Fourrey C."/>
            <person name="LaButti K."/>
            <person name="Lindquist E.A."/>
            <person name="Lipzen A."/>
            <person name="Lundell T."/>
            <person name="Morin E."/>
            <person name="Murat C."/>
            <person name="Riley R."/>
            <person name="Ohm R."/>
            <person name="Sun H."/>
            <person name="Tunlid A."/>
            <person name="Henrissat B."/>
            <person name="Grigoriev I.V."/>
            <person name="Hibbett D.S."/>
            <person name="Martin F."/>
        </authorList>
    </citation>
    <scope>NUCLEOTIDE SEQUENCE [LARGE SCALE GENOMIC DNA]</scope>
    <source>
        <strain evidence="3">ATCC 200175</strain>
    </source>
</reference>
<dbReference type="OrthoDB" id="2647171at2759"/>
<keyword evidence="3" id="KW-1185">Reference proteome</keyword>
<proteinExistence type="predicted"/>
<gene>
    <name evidence="2" type="ORF">PAXINDRAFT_102784</name>
</gene>
<sequence>MHSFFPLSATALVAACVSLVSAFEPGSDYGVYKTTNLYNCTGHIPFSNVTVPNAADTLPQIAPSSRCGWEQWTLFMHGTFPTILRWTQGDPSSSASVPSDGKFELLIIGVNGTTVQGSTKGKLSYSTDKNLNRIVVGDNSLTWDPKAEWYNATVKMDGYSMQLDAFSATLDSFHPDVAFYNGMLDQAGWYGSVPLIRGHVVGSLDTPNKQTIALDGLAVMRHMFSDYALPEYINKYSAGTAWGYSSTFYDTHIFYQTEATNGTVHDAAFLGRAIPTPGLQGVFSSAWTTYAVTDDSSLYNLAVNPVAQKINAAFPGCPNTNNISYTFNMSTSTLLGEFTDLGGGKTSYYAINGTTTAPSNGLPVNGSLAGTEATNGTVHDAAFLGRAIPTPGLQGVFSSAWTTYAVTDDSSLYNLAVNPVAQKINAAFPGCPNTNNISYTFNMSTSTLLGEFTDLGGGKTSYYAINGTTTAPSNGLSVNGSLAGVFEEYQAPSTTA</sequence>
<evidence type="ECO:0000313" key="2">
    <source>
        <dbReference type="EMBL" id="KIJ07838.1"/>
    </source>
</evidence>
<protein>
    <submittedName>
        <fullName evidence="2">Unplaced genomic scaffold PAXINscaffold_450, whole genome shotgun sequence</fullName>
    </submittedName>
</protein>
<dbReference type="HOGENOM" id="CLU_042825_0_0_1"/>
<keyword evidence="1" id="KW-0732">Signal</keyword>
<evidence type="ECO:0000256" key="1">
    <source>
        <dbReference type="SAM" id="SignalP"/>
    </source>
</evidence>
<name>A0A0C9T9R6_PAXIN</name>
<feature type="chain" id="PRO_5002203602" evidence="1">
    <location>
        <begin position="23"/>
        <end position="496"/>
    </location>
</feature>
<evidence type="ECO:0000313" key="3">
    <source>
        <dbReference type="Proteomes" id="UP000053647"/>
    </source>
</evidence>
<organism evidence="2 3">
    <name type="scientific">Paxillus involutus ATCC 200175</name>
    <dbReference type="NCBI Taxonomy" id="664439"/>
    <lineage>
        <taxon>Eukaryota</taxon>
        <taxon>Fungi</taxon>
        <taxon>Dikarya</taxon>
        <taxon>Basidiomycota</taxon>
        <taxon>Agaricomycotina</taxon>
        <taxon>Agaricomycetes</taxon>
        <taxon>Agaricomycetidae</taxon>
        <taxon>Boletales</taxon>
        <taxon>Paxilineae</taxon>
        <taxon>Paxillaceae</taxon>
        <taxon>Paxillus</taxon>
    </lineage>
</organism>
<dbReference type="AlphaFoldDB" id="A0A0C9T9R6"/>
<reference evidence="2 3" key="1">
    <citation type="submission" date="2014-06" db="EMBL/GenBank/DDBJ databases">
        <authorList>
            <consortium name="DOE Joint Genome Institute"/>
            <person name="Kuo A."/>
            <person name="Kohler A."/>
            <person name="Nagy L.G."/>
            <person name="Floudas D."/>
            <person name="Copeland A."/>
            <person name="Barry K.W."/>
            <person name="Cichocki N."/>
            <person name="Veneault-Fourrey C."/>
            <person name="LaButti K."/>
            <person name="Lindquist E.A."/>
            <person name="Lipzen A."/>
            <person name="Lundell T."/>
            <person name="Morin E."/>
            <person name="Murat C."/>
            <person name="Sun H."/>
            <person name="Tunlid A."/>
            <person name="Henrissat B."/>
            <person name="Grigoriev I.V."/>
            <person name="Hibbett D.S."/>
            <person name="Martin F."/>
            <person name="Nordberg H.P."/>
            <person name="Cantor M.N."/>
            <person name="Hua S.X."/>
        </authorList>
    </citation>
    <scope>NUCLEOTIDE SEQUENCE [LARGE SCALE GENOMIC DNA]</scope>
    <source>
        <strain evidence="2 3">ATCC 200175</strain>
    </source>
</reference>
<dbReference type="EMBL" id="KN819772">
    <property type="protein sequence ID" value="KIJ07838.1"/>
    <property type="molecule type" value="Genomic_DNA"/>
</dbReference>
<dbReference type="Proteomes" id="UP000053647">
    <property type="component" value="Unassembled WGS sequence"/>
</dbReference>